<evidence type="ECO:0000256" key="3">
    <source>
        <dbReference type="ARBA" id="ARBA00022692"/>
    </source>
</evidence>
<dbReference type="PANTHER" id="PTHR23508:SF10">
    <property type="entry name" value="CARBOXYLIC ACID TRANSPORTER PROTEIN HOMOLOG"/>
    <property type="match status" value="1"/>
</dbReference>
<feature type="domain" description="Major facilitator superfamily (MFS) profile" evidence="7">
    <location>
        <begin position="19"/>
        <end position="432"/>
    </location>
</feature>
<feature type="transmembrane region" description="Helical" evidence="6">
    <location>
        <begin position="249"/>
        <end position="277"/>
    </location>
</feature>
<keyword evidence="3 6" id="KW-0812">Transmembrane</keyword>
<sequence length="462" mass="50462">MAGSGTVEYTTELRPSKSQWKWTFLSSMANYIDAGSIVAGASGLSLWQTFFHMSNSFVGILAAFSSNAISAGVGALIGGRICDLFGRKRIYSWDLLVYAFGILWIIFAMNAWMLVVGYVIVGLAVGADVPASWTIIAEIAPNKSRGKMSGMAQALWNTGPIVCLLLAFAFSHLGVLGTRLVFAHLFILAMVTWFMRRGMVESARWKSAVERKDEKVKSGSGTTARQPENAALSAQSDVGFKAFLRKPHFGAIVFCIGMYGIWNLNAGTNGFFFPYILRTVGAESQSTSVLMQCLGFFLGLLSTLFIFMPFSDRVNRRLFFGISALMQVVAMILFAVFPLTMGVALAYLLLGNICGGFGQQAFFQLWSAELFPTRLRSTAQGIAFAVVRVGLGIWSFFVPILTATGFHKLAWILTGFLFISGLIGVIWTPKTRGKSLEEIEAERINLSFTASTVSESSNYPQA</sequence>
<name>A0ABV5AAU3_9BACL</name>
<evidence type="ECO:0000313" key="8">
    <source>
        <dbReference type="EMBL" id="MFB5189196.1"/>
    </source>
</evidence>
<dbReference type="InterPro" id="IPR005828">
    <property type="entry name" value="MFS_sugar_transport-like"/>
</dbReference>
<dbReference type="InterPro" id="IPR020846">
    <property type="entry name" value="MFS_dom"/>
</dbReference>
<keyword evidence="9" id="KW-1185">Reference proteome</keyword>
<comment type="caution">
    <text evidence="8">The sequence shown here is derived from an EMBL/GenBank/DDBJ whole genome shotgun (WGS) entry which is preliminary data.</text>
</comment>
<feature type="transmembrane region" description="Helical" evidence="6">
    <location>
        <begin position="115"/>
        <end position="136"/>
    </location>
</feature>
<feature type="transmembrane region" description="Helical" evidence="6">
    <location>
        <begin position="345"/>
        <end position="366"/>
    </location>
</feature>
<feature type="transmembrane region" description="Helical" evidence="6">
    <location>
        <begin position="90"/>
        <end position="109"/>
    </location>
</feature>
<feature type="transmembrane region" description="Helical" evidence="6">
    <location>
        <begin position="289"/>
        <end position="307"/>
    </location>
</feature>
<dbReference type="CDD" id="cd17316">
    <property type="entry name" value="MFS_SV2_like"/>
    <property type="match status" value="1"/>
</dbReference>
<comment type="subcellular location">
    <subcellularLocation>
        <location evidence="1">Cell membrane</location>
        <topology evidence="1">Multi-pass membrane protein</topology>
    </subcellularLocation>
</comment>
<proteinExistence type="predicted"/>
<dbReference type="PROSITE" id="PS00217">
    <property type="entry name" value="SUGAR_TRANSPORT_2"/>
    <property type="match status" value="1"/>
</dbReference>
<keyword evidence="4 6" id="KW-1133">Transmembrane helix</keyword>
<feature type="transmembrane region" description="Helical" evidence="6">
    <location>
        <begin position="378"/>
        <end position="397"/>
    </location>
</feature>
<dbReference type="PANTHER" id="PTHR23508">
    <property type="entry name" value="CARBOXYLIC ACID TRANSPORTER PROTEIN HOMOLOG"/>
    <property type="match status" value="1"/>
</dbReference>
<evidence type="ECO:0000259" key="7">
    <source>
        <dbReference type="PROSITE" id="PS50850"/>
    </source>
</evidence>
<keyword evidence="2" id="KW-0813">Transport</keyword>
<dbReference type="RefSeq" id="WP_368780944.1">
    <property type="nucleotide sequence ID" value="NZ_CP162940.1"/>
</dbReference>
<feature type="transmembrane region" description="Helical" evidence="6">
    <location>
        <begin position="148"/>
        <end position="170"/>
    </location>
</feature>
<dbReference type="Pfam" id="PF00083">
    <property type="entry name" value="Sugar_tr"/>
    <property type="match status" value="1"/>
</dbReference>
<organism evidence="8 9">
    <name type="scientific">Alicyclobacillus fastidiosus</name>
    <dbReference type="NCBI Taxonomy" id="392011"/>
    <lineage>
        <taxon>Bacteria</taxon>
        <taxon>Bacillati</taxon>
        <taxon>Bacillota</taxon>
        <taxon>Bacilli</taxon>
        <taxon>Bacillales</taxon>
        <taxon>Alicyclobacillaceae</taxon>
        <taxon>Alicyclobacillus</taxon>
    </lineage>
</organism>
<protein>
    <submittedName>
        <fullName evidence="8">MFS transporter</fullName>
    </submittedName>
</protein>
<evidence type="ECO:0000256" key="1">
    <source>
        <dbReference type="ARBA" id="ARBA00004651"/>
    </source>
</evidence>
<feature type="transmembrane region" description="Helical" evidence="6">
    <location>
        <begin position="57"/>
        <end position="78"/>
    </location>
</feature>
<evidence type="ECO:0000256" key="5">
    <source>
        <dbReference type="ARBA" id="ARBA00023136"/>
    </source>
</evidence>
<feature type="transmembrane region" description="Helical" evidence="6">
    <location>
        <begin position="319"/>
        <end position="339"/>
    </location>
</feature>
<dbReference type="SUPFAM" id="SSF103473">
    <property type="entry name" value="MFS general substrate transporter"/>
    <property type="match status" value="1"/>
</dbReference>
<dbReference type="EMBL" id="JBDXSU010000002">
    <property type="protein sequence ID" value="MFB5189196.1"/>
    <property type="molecule type" value="Genomic_DNA"/>
</dbReference>
<feature type="transmembrane region" description="Helical" evidence="6">
    <location>
        <begin position="409"/>
        <end position="427"/>
    </location>
</feature>
<dbReference type="InterPro" id="IPR036259">
    <property type="entry name" value="MFS_trans_sf"/>
</dbReference>
<evidence type="ECO:0000256" key="2">
    <source>
        <dbReference type="ARBA" id="ARBA00022448"/>
    </source>
</evidence>
<feature type="transmembrane region" description="Helical" evidence="6">
    <location>
        <begin position="176"/>
        <end position="195"/>
    </location>
</feature>
<evidence type="ECO:0000313" key="9">
    <source>
        <dbReference type="Proteomes" id="UP001579974"/>
    </source>
</evidence>
<evidence type="ECO:0000256" key="4">
    <source>
        <dbReference type="ARBA" id="ARBA00022989"/>
    </source>
</evidence>
<dbReference type="InterPro" id="IPR005829">
    <property type="entry name" value="Sugar_transporter_CS"/>
</dbReference>
<dbReference type="Gene3D" id="1.20.1250.20">
    <property type="entry name" value="MFS general substrate transporter like domains"/>
    <property type="match status" value="1"/>
</dbReference>
<feature type="transmembrane region" description="Helical" evidence="6">
    <location>
        <begin position="31"/>
        <end position="51"/>
    </location>
</feature>
<gene>
    <name evidence="8" type="ORF">KKP3000_002195</name>
</gene>
<reference evidence="8 9" key="1">
    <citation type="journal article" date="2024" name="Int. J. Mol. Sci.">
        <title>Exploration of Alicyclobacillus spp. Genome in Search of Antibiotic Resistance.</title>
        <authorList>
            <person name="Bucka-Kolendo J."/>
            <person name="Kiousi D.E."/>
            <person name="Dekowska A."/>
            <person name="Mikolajczuk-Szczyrba A."/>
            <person name="Karadedos D.M."/>
            <person name="Michael P."/>
            <person name="Galanis A."/>
            <person name="Sokolowska B."/>
        </authorList>
    </citation>
    <scope>NUCLEOTIDE SEQUENCE [LARGE SCALE GENOMIC DNA]</scope>
    <source>
        <strain evidence="8 9">KKP 3000</strain>
    </source>
</reference>
<keyword evidence="5 6" id="KW-0472">Membrane</keyword>
<dbReference type="PROSITE" id="PS50850">
    <property type="entry name" value="MFS"/>
    <property type="match status" value="1"/>
</dbReference>
<evidence type="ECO:0000256" key="6">
    <source>
        <dbReference type="SAM" id="Phobius"/>
    </source>
</evidence>
<dbReference type="Proteomes" id="UP001579974">
    <property type="component" value="Unassembled WGS sequence"/>
</dbReference>
<accession>A0ABV5AAU3</accession>